<evidence type="ECO:0000313" key="2">
    <source>
        <dbReference type="EMBL" id="MBT0726668.1"/>
    </source>
</evidence>
<dbReference type="EMBL" id="JABBFO010000002">
    <property type="protein sequence ID" value="MBT0726668.1"/>
    <property type="molecule type" value="Genomic_DNA"/>
</dbReference>
<keyword evidence="1" id="KW-1133">Transmembrane helix</keyword>
<proteinExistence type="predicted"/>
<dbReference type="RefSeq" id="WP_214212469.1">
    <property type="nucleotide sequence ID" value="NZ_JABBFO010000002.1"/>
</dbReference>
<protein>
    <submittedName>
        <fullName evidence="2">DUF2946 family protein</fullName>
    </submittedName>
</protein>
<evidence type="ECO:0000313" key="3">
    <source>
        <dbReference type="Proteomes" id="UP000786875"/>
    </source>
</evidence>
<organism evidence="2 3">
    <name type="scientific">Rosenbergiella australiborealis</name>
    <dbReference type="NCBI Taxonomy" id="1544696"/>
    <lineage>
        <taxon>Bacteria</taxon>
        <taxon>Pseudomonadati</taxon>
        <taxon>Pseudomonadota</taxon>
        <taxon>Gammaproteobacteria</taxon>
        <taxon>Enterobacterales</taxon>
        <taxon>Erwiniaceae</taxon>
        <taxon>Rosenbergiella</taxon>
    </lineage>
</organism>
<keyword evidence="1" id="KW-0812">Transmembrane</keyword>
<feature type="transmembrane region" description="Helical" evidence="1">
    <location>
        <begin position="85"/>
        <end position="105"/>
    </location>
</feature>
<sequence length="135" mass="14846">MTNLHLPSLVQRWTAQLAMLTLALLFMGPTVSSHITRNISPVPSSAPLAVMISDHCLNETTSGKPLAETIEGQQLDTLACGYCSLWAHIPVIPLLILLTLLHHYAPIVVRHFPRFIGLCCNGYWLPSHARAPPFS</sequence>
<reference evidence="2 3" key="1">
    <citation type="submission" date="2020-04" db="EMBL/GenBank/DDBJ databases">
        <title>Genome sequencing of Rosenbergiella species.</title>
        <authorList>
            <person name="Alvarez-Perez S."/>
            <person name="Lievens B."/>
        </authorList>
    </citation>
    <scope>NUCLEOTIDE SEQUENCE [LARGE SCALE GENOMIC DNA]</scope>
    <source>
        <strain evidence="2 3">CdVSA20.1</strain>
    </source>
</reference>
<gene>
    <name evidence="2" type="ORF">HGT73_04595</name>
</gene>
<comment type="caution">
    <text evidence="2">The sequence shown here is derived from an EMBL/GenBank/DDBJ whole genome shotgun (WGS) entry which is preliminary data.</text>
</comment>
<dbReference type="Proteomes" id="UP000786875">
    <property type="component" value="Unassembled WGS sequence"/>
</dbReference>
<keyword evidence="3" id="KW-1185">Reference proteome</keyword>
<evidence type="ECO:0000256" key="1">
    <source>
        <dbReference type="SAM" id="Phobius"/>
    </source>
</evidence>
<keyword evidence="1" id="KW-0472">Membrane</keyword>
<accession>A0ABS5T2T3</accession>
<name>A0ABS5T2T3_9GAMM</name>
<dbReference type="Pfam" id="PF11162">
    <property type="entry name" value="DUF2946"/>
    <property type="match status" value="1"/>
</dbReference>
<dbReference type="InterPro" id="IPR021333">
    <property type="entry name" value="DUF2946"/>
</dbReference>